<dbReference type="AlphaFoldDB" id="A0A645C235"/>
<sequence>MLRNEIHSAVPRVVAAVTQLPCRNSQRNPVRCNSGLSVLLSFGHCCIIGLKIAVGGSDFPIWKAMRLVQVFPAFELLVAFSAHIGFVAPVFIESFLNIGKGCFRFILLQIRSLHPGLCCNFHCRNQNDKSET</sequence>
<feature type="transmembrane region" description="Helical" evidence="1">
    <location>
        <begin position="76"/>
        <end position="96"/>
    </location>
</feature>
<reference evidence="2" key="1">
    <citation type="submission" date="2019-08" db="EMBL/GenBank/DDBJ databases">
        <authorList>
            <person name="Kucharzyk K."/>
            <person name="Murdoch R.W."/>
            <person name="Higgins S."/>
            <person name="Loffler F."/>
        </authorList>
    </citation>
    <scope>NUCLEOTIDE SEQUENCE</scope>
</reference>
<protein>
    <submittedName>
        <fullName evidence="2">Uncharacterized protein</fullName>
    </submittedName>
</protein>
<feature type="transmembrane region" description="Helical" evidence="1">
    <location>
        <begin position="36"/>
        <end position="56"/>
    </location>
</feature>
<gene>
    <name evidence="2" type="ORF">SDC9_118801</name>
</gene>
<proteinExistence type="predicted"/>
<keyword evidence="1" id="KW-1133">Transmembrane helix</keyword>
<name>A0A645C235_9ZZZZ</name>
<comment type="caution">
    <text evidence="2">The sequence shown here is derived from an EMBL/GenBank/DDBJ whole genome shotgun (WGS) entry which is preliminary data.</text>
</comment>
<accession>A0A645C235</accession>
<dbReference type="EMBL" id="VSSQ01024358">
    <property type="protein sequence ID" value="MPM71830.1"/>
    <property type="molecule type" value="Genomic_DNA"/>
</dbReference>
<evidence type="ECO:0000256" key="1">
    <source>
        <dbReference type="SAM" id="Phobius"/>
    </source>
</evidence>
<organism evidence="2">
    <name type="scientific">bioreactor metagenome</name>
    <dbReference type="NCBI Taxonomy" id="1076179"/>
    <lineage>
        <taxon>unclassified sequences</taxon>
        <taxon>metagenomes</taxon>
        <taxon>ecological metagenomes</taxon>
    </lineage>
</organism>
<keyword evidence="1" id="KW-0472">Membrane</keyword>
<keyword evidence="1" id="KW-0812">Transmembrane</keyword>
<evidence type="ECO:0000313" key="2">
    <source>
        <dbReference type="EMBL" id="MPM71830.1"/>
    </source>
</evidence>